<proteinExistence type="predicted"/>
<name>A0A3N4I693_ASCIM</name>
<feature type="transmembrane region" description="Helical" evidence="2">
    <location>
        <begin position="330"/>
        <end position="353"/>
    </location>
</feature>
<evidence type="ECO:0000313" key="3">
    <source>
        <dbReference type="EMBL" id="RPA77344.1"/>
    </source>
</evidence>
<evidence type="ECO:0000313" key="4">
    <source>
        <dbReference type="Proteomes" id="UP000275078"/>
    </source>
</evidence>
<dbReference type="AlphaFoldDB" id="A0A3N4I693"/>
<sequence length="450" mass="50488">MNSFTIEASYFEFNCDEKGWISRRDAPTPENNSSSTRSRHTFPNGTIDFSQGGYKRGTRDLLHIAILPNQAEYNGTEVETGQTKRTEPLRVAVRIGVETNIPQPGDTEPYGETYQFICDITEPRVQANISCAPNANSSAATLDQPGTTAGICEVSSLRADPRYSTIKDTFTTQLDTSDGNTLRAYLFTRIGSAGRSTQTEDMENSEDCILPLYYLQNPTNMMGWDLSAPNPMEPVLRHGMLNPSNISLKEFQDRFTLFFNGFFHASQTPYLRSVGIDANRTFTDRWTFKTQPPEEFPKQNNAEGQQTMRKNIGISPNTSKTVTEILRLNLIWFSVYMVSCVVLLSTILSGFVYQMCFNRPGCAAPDILTYFSSLTRDNPYVRASEDPANLPGSGMGGAERAKLLGDMRVRLGDVEADDDEAGHIALFREDLYEDVKHIPRLGRDPERKYR</sequence>
<evidence type="ECO:0000256" key="1">
    <source>
        <dbReference type="SAM" id="MobiDB-lite"/>
    </source>
</evidence>
<dbReference type="Proteomes" id="UP000275078">
    <property type="component" value="Unassembled WGS sequence"/>
</dbReference>
<keyword evidence="2" id="KW-0472">Membrane</keyword>
<keyword evidence="2" id="KW-1133">Transmembrane helix</keyword>
<dbReference type="EMBL" id="ML119728">
    <property type="protein sequence ID" value="RPA77344.1"/>
    <property type="molecule type" value="Genomic_DNA"/>
</dbReference>
<feature type="region of interest" description="Disordered" evidence="1">
    <location>
        <begin position="21"/>
        <end position="50"/>
    </location>
</feature>
<keyword evidence="2" id="KW-0812">Transmembrane</keyword>
<organism evidence="3 4">
    <name type="scientific">Ascobolus immersus RN42</name>
    <dbReference type="NCBI Taxonomy" id="1160509"/>
    <lineage>
        <taxon>Eukaryota</taxon>
        <taxon>Fungi</taxon>
        <taxon>Dikarya</taxon>
        <taxon>Ascomycota</taxon>
        <taxon>Pezizomycotina</taxon>
        <taxon>Pezizomycetes</taxon>
        <taxon>Pezizales</taxon>
        <taxon>Ascobolaceae</taxon>
        <taxon>Ascobolus</taxon>
    </lineage>
</organism>
<accession>A0A3N4I693</accession>
<dbReference type="OrthoDB" id="3692311at2759"/>
<evidence type="ECO:0000256" key="2">
    <source>
        <dbReference type="SAM" id="Phobius"/>
    </source>
</evidence>
<keyword evidence="4" id="KW-1185">Reference proteome</keyword>
<dbReference type="STRING" id="1160509.A0A3N4I693"/>
<feature type="compositionally biased region" description="Polar residues" evidence="1">
    <location>
        <begin position="29"/>
        <end position="49"/>
    </location>
</feature>
<reference evidence="3 4" key="1">
    <citation type="journal article" date="2018" name="Nat. Ecol. Evol.">
        <title>Pezizomycetes genomes reveal the molecular basis of ectomycorrhizal truffle lifestyle.</title>
        <authorList>
            <person name="Murat C."/>
            <person name="Payen T."/>
            <person name="Noel B."/>
            <person name="Kuo A."/>
            <person name="Morin E."/>
            <person name="Chen J."/>
            <person name="Kohler A."/>
            <person name="Krizsan K."/>
            <person name="Balestrini R."/>
            <person name="Da Silva C."/>
            <person name="Montanini B."/>
            <person name="Hainaut M."/>
            <person name="Levati E."/>
            <person name="Barry K.W."/>
            <person name="Belfiori B."/>
            <person name="Cichocki N."/>
            <person name="Clum A."/>
            <person name="Dockter R.B."/>
            <person name="Fauchery L."/>
            <person name="Guy J."/>
            <person name="Iotti M."/>
            <person name="Le Tacon F."/>
            <person name="Lindquist E.A."/>
            <person name="Lipzen A."/>
            <person name="Malagnac F."/>
            <person name="Mello A."/>
            <person name="Molinier V."/>
            <person name="Miyauchi S."/>
            <person name="Poulain J."/>
            <person name="Riccioni C."/>
            <person name="Rubini A."/>
            <person name="Sitrit Y."/>
            <person name="Splivallo R."/>
            <person name="Traeger S."/>
            <person name="Wang M."/>
            <person name="Zifcakova L."/>
            <person name="Wipf D."/>
            <person name="Zambonelli A."/>
            <person name="Paolocci F."/>
            <person name="Nowrousian M."/>
            <person name="Ottonello S."/>
            <person name="Baldrian P."/>
            <person name="Spatafora J.W."/>
            <person name="Henrissat B."/>
            <person name="Nagy L.G."/>
            <person name="Aury J.M."/>
            <person name="Wincker P."/>
            <person name="Grigoriev I.V."/>
            <person name="Bonfante P."/>
            <person name="Martin F.M."/>
        </authorList>
    </citation>
    <scope>NUCLEOTIDE SEQUENCE [LARGE SCALE GENOMIC DNA]</scope>
    <source>
        <strain evidence="3 4">RN42</strain>
    </source>
</reference>
<protein>
    <submittedName>
        <fullName evidence="3">Uncharacterized protein</fullName>
    </submittedName>
</protein>
<gene>
    <name evidence="3" type="ORF">BJ508DRAFT_364553</name>
</gene>